<dbReference type="Proteomes" id="UP000676565">
    <property type="component" value="Unassembled WGS sequence"/>
</dbReference>
<gene>
    <name evidence="1" type="ORF">J8F10_14010</name>
</gene>
<keyword evidence="2" id="KW-1185">Reference proteome</keyword>
<organism evidence="1 2">
    <name type="scientific">Gemmata palustris</name>
    <dbReference type="NCBI Taxonomy" id="2822762"/>
    <lineage>
        <taxon>Bacteria</taxon>
        <taxon>Pseudomonadati</taxon>
        <taxon>Planctomycetota</taxon>
        <taxon>Planctomycetia</taxon>
        <taxon>Gemmatales</taxon>
        <taxon>Gemmataceae</taxon>
        <taxon>Gemmata</taxon>
    </lineage>
</organism>
<dbReference type="EMBL" id="JAGKQQ010000001">
    <property type="protein sequence ID" value="MBP3956394.1"/>
    <property type="molecule type" value="Genomic_DNA"/>
</dbReference>
<reference evidence="1 2" key="1">
    <citation type="submission" date="2021-04" db="EMBL/GenBank/DDBJ databases">
        <authorList>
            <person name="Ivanova A."/>
        </authorList>
    </citation>
    <scope>NUCLEOTIDE SEQUENCE [LARGE SCALE GENOMIC DNA]</scope>
    <source>
        <strain evidence="1 2">G18</strain>
    </source>
</reference>
<accession>A0ABS5BRN1</accession>
<name>A0ABS5BRN1_9BACT</name>
<evidence type="ECO:0000313" key="2">
    <source>
        <dbReference type="Proteomes" id="UP000676565"/>
    </source>
</evidence>
<comment type="caution">
    <text evidence="1">The sequence shown here is derived from an EMBL/GenBank/DDBJ whole genome shotgun (WGS) entry which is preliminary data.</text>
</comment>
<protein>
    <submittedName>
        <fullName evidence="1">Uncharacterized protein</fullName>
    </submittedName>
</protein>
<dbReference type="RefSeq" id="WP_210654477.1">
    <property type="nucleotide sequence ID" value="NZ_JAGKQQ010000001.1"/>
</dbReference>
<sequence length="188" mass="19947">MTLHFAGCFALVTALSGPTAAPVPKGAGATIYFPITPGAKWVYEKHGGGEEAVVVSGVEKVGDDLVVSRAGVDGNGVNYTKMLVSTEGLRQPREGADGKPAWLLKSGLRSGDAWDVPDGSKRTVYGPEPIEVPAGKFTALRVVWEYEGGRITSWYVAGVGEVKRVQKLAGGKETVNRSLKSFQVNEKK</sequence>
<proteinExistence type="predicted"/>
<dbReference type="Gene3D" id="2.40.360.20">
    <property type="match status" value="1"/>
</dbReference>
<evidence type="ECO:0000313" key="1">
    <source>
        <dbReference type="EMBL" id="MBP3956394.1"/>
    </source>
</evidence>